<protein>
    <submittedName>
        <fullName evidence="2">Uncharacterized protein</fullName>
    </submittedName>
</protein>
<dbReference type="RefSeq" id="WP_212979722.1">
    <property type="nucleotide sequence ID" value="NZ_AP025343.1"/>
</dbReference>
<evidence type="ECO:0000313" key="2">
    <source>
        <dbReference type="EMBL" id="GIO49173.1"/>
    </source>
</evidence>
<gene>
    <name evidence="2" type="ORF">J34TS1_39380</name>
</gene>
<organism evidence="2 3">
    <name type="scientific">Paenibacillus azoreducens</name>
    <dbReference type="NCBI Taxonomy" id="116718"/>
    <lineage>
        <taxon>Bacteria</taxon>
        <taxon>Bacillati</taxon>
        <taxon>Bacillota</taxon>
        <taxon>Bacilli</taxon>
        <taxon>Bacillales</taxon>
        <taxon>Paenibacillaceae</taxon>
        <taxon>Paenibacillus</taxon>
    </lineage>
</organism>
<reference evidence="2 3" key="1">
    <citation type="submission" date="2021-03" db="EMBL/GenBank/DDBJ databases">
        <title>Antimicrobial resistance genes in bacteria isolated from Japanese honey, and their potential for conferring macrolide and lincosamide resistance in the American foulbrood pathogen Paenibacillus larvae.</title>
        <authorList>
            <person name="Okamoto M."/>
            <person name="Kumagai M."/>
            <person name="Kanamori H."/>
            <person name="Takamatsu D."/>
        </authorList>
    </citation>
    <scope>NUCLEOTIDE SEQUENCE [LARGE SCALE GENOMIC DNA]</scope>
    <source>
        <strain evidence="2 3">J34TS1</strain>
    </source>
</reference>
<accession>A0A919YH17</accession>
<sequence>MKKLFSFVLCFGLIFSLNLGGVKASANEVSPDEFLIRAGMPQAQVDSLDHDIKLFMVNDMKNNADVSTLEYIESSDMITSKVNQVFSEITFDASAFKSGDTIYIYPTYEFTADKKPAGNDSFSFQLGDAMKPYEYGGQVWYKDYTMSNWAVGGSMTANTQQFNGAEYSGSQLGSPDWSMKMKGAAYCHAKVGSGTDKRIIMSYMYNPNKYSYTISFTAGAIGITYNSSNTIYTNAKTAILSY</sequence>
<keyword evidence="3" id="KW-1185">Reference proteome</keyword>
<dbReference type="Proteomes" id="UP000682811">
    <property type="component" value="Unassembled WGS sequence"/>
</dbReference>
<dbReference type="AlphaFoldDB" id="A0A919YH17"/>
<feature type="chain" id="PRO_5039476795" evidence="1">
    <location>
        <begin position="21"/>
        <end position="242"/>
    </location>
</feature>
<name>A0A919YH17_9BACL</name>
<proteinExistence type="predicted"/>
<dbReference type="EMBL" id="BORT01000019">
    <property type="protein sequence ID" value="GIO49173.1"/>
    <property type="molecule type" value="Genomic_DNA"/>
</dbReference>
<keyword evidence="1" id="KW-0732">Signal</keyword>
<feature type="signal peptide" evidence="1">
    <location>
        <begin position="1"/>
        <end position="20"/>
    </location>
</feature>
<comment type="caution">
    <text evidence="2">The sequence shown here is derived from an EMBL/GenBank/DDBJ whole genome shotgun (WGS) entry which is preliminary data.</text>
</comment>
<evidence type="ECO:0000313" key="3">
    <source>
        <dbReference type="Proteomes" id="UP000682811"/>
    </source>
</evidence>
<evidence type="ECO:0000256" key="1">
    <source>
        <dbReference type="SAM" id="SignalP"/>
    </source>
</evidence>